<dbReference type="Proteomes" id="UP001498398">
    <property type="component" value="Unassembled WGS sequence"/>
</dbReference>
<gene>
    <name evidence="3" type="ORF">VKT23_012058</name>
</gene>
<evidence type="ECO:0000313" key="4">
    <source>
        <dbReference type="Proteomes" id="UP001498398"/>
    </source>
</evidence>
<organism evidence="3 4">
    <name type="scientific">Marasmiellus scandens</name>
    <dbReference type="NCBI Taxonomy" id="2682957"/>
    <lineage>
        <taxon>Eukaryota</taxon>
        <taxon>Fungi</taxon>
        <taxon>Dikarya</taxon>
        <taxon>Basidiomycota</taxon>
        <taxon>Agaricomycotina</taxon>
        <taxon>Agaricomycetes</taxon>
        <taxon>Agaricomycetidae</taxon>
        <taxon>Agaricales</taxon>
        <taxon>Marasmiineae</taxon>
        <taxon>Omphalotaceae</taxon>
        <taxon>Marasmiellus</taxon>
    </lineage>
</organism>
<name>A0ABR1JBT4_9AGAR</name>
<keyword evidence="1" id="KW-0732">Signal</keyword>
<dbReference type="EMBL" id="JBANRG010000028">
    <property type="protein sequence ID" value="KAK7452659.1"/>
    <property type="molecule type" value="Genomic_DNA"/>
</dbReference>
<evidence type="ECO:0000256" key="1">
    <source>
        <dbReference type="SAM" id="SignalP"/>
    </source>
</evidence>
<dbReference type="InterPro" id="IPR029476">
    <property type="entry name" value="DNase_NucA_NucB"/>
</dbReference>
<feature type="domain" description="Deoxyribonuclease NucA/NucB" evidence="2">
    <location>
        <begin position="57"/>
        <end position="150"/>
    </location>
</feature>
<evidence type="ECO:0000259" key="2">
    <source>
        <dbReference type="Pfam" id="PF14040"/>
    </source>
</evidence>
<keyword evidence="4" id="KW-1185">Reference proteome</keyword>
<reference evidence="3 4" key="1">
    <citation type="submission" date="2024-01" db="EMBL/GenBank/DDBJ databases">
        <title>A draft genome for the cacao thread blight pathogen Marasmiellus scandens.</title>
        <authorList>
            <person name="Baruah I.K."/>
            <person name="Leung J."/>
            <person name="Bukari Y."/>
            <person name="Amoako-Attah I."/>
            <person name="Meinhardt L.W."/>
            <person name="Bailey B.A."/>
            <person name="Cohen S.P."/>
        </authorList>
    </citation>
    <scope>NUCLEOTIDE SEQUENCE [LARGE SCALE GENOMIC DNA]</scope>
    <source>
        <strain evidence="3 4">GH-19</strain>
    </source>
</reference>
<feature type="signal peptide" evidence="1">
    <location>
        <begin position="1"/>
        <end position="20"/>
    </location>
</feature>
<comment type="caution">
    <text evidence="3">The sequence shown here is derived from an EMBL/GenBank/DDBJ whole genome shotgun (WGS) entry which is preliminary data.</text>
</comment>
<feature type="chain" id="PRO_5045208272" description="Deoxyribonuclease NucA/NucB domain-containing protein" evidence="1">
    <location>
        <begin position="21"/>
        <end position="284"/>
    </location>
</feature>
<sequence>MVKFTSVVIATSTFVGLALAQLPMFQLNCASYPEVCDNHCNAFICHGLSGIALHRDTAASTTGNDDRRRTAIGCGGNNYCSGVGDCDEYPYASTFDGGLGCYPAGFNGAATSLIQSGTTRCVNPSQNRAHGAELSNFYARQGLANSAQFKSMICVNVLGDTKLTNRAVVGLPTARPVSPLCDALATQGDRACPDESTGLYRFRSTPATPSCPARSKKAQAMMGSQTGIEESTIETKVRTVYTDANQTIAVYGTGPGPVVGGKVWTPSDDIPEGGFISTITKVEE</sequence>
<accession>A0ABR1JBT4</accession>
<dbReference type="Pfam" id="PF14040">
    <property type="entry name" value="DNase_NucA_NucB"/>
    <property type="match status" value="1"/>
</dbReference>
<evidence type="ECO:0000313" key="3">
    <source>
        <dbReference type="EMBL" id="KAK7452659.1"/>
    </source>
</evidence>
<protein>
    <recommendedName>
        <fullName evidence="2">Deoxyribonuclease NucA/NucB domain-containing protein</fullName>
    </recommendedName>
</protein>
<proteinExistence type="predicted"/>